<keyword evidence="2" id="KW-0521">NADP</keyword>
<evidence type="ECO:0000256" key="2">
    <source>
        <dbReference type="ARBA" id="ARBA00022857"/>
    </source>
</evidence>
<dbReference type="PANTHER" id="PTHR24321:SF12">
    <property type="entry name" value="SHORT-CHAIN DEHYDROGENASE_REDUCTASE FAMILY, PUTATIVE (AFU_ORTHOLOGUE AFUA_5G14340)-RELATED"/>
    <property type="match status" value="1"/>
</dbReference>
<protein>
    <recommendedName>
        <fullName evidence="6">NAD(P)-binding protein</fullName>
    </recommendedName>
</protein>
<organism evidence="4 5">
    <name type="scientific">Cutaneotrichosporon cavernicola</name>
    <dbReference type="NCBI Taxonomy" id="279322"/>
    <lineage>
        <taxon>Eukaryota</taxon>
        <taxon>Fungi</taxon>
        <taxon>Dikarya</taxon>
        <taxon>Basidiomycota</taxon>
        <taxon>Agaricomycotina</taxon>
        <taxon>Tremellomycetes</taxon>
        <taxon>Trichosporonales</taxon>
        <taxon>Trichosporonaceae</taxon>
        <taxon>Cutaneotrichosporon</taxon>
    </lineage>
</organism>
<dbReference type="PRINTS" id="PR00081">
    <property type="entry name" value="GDHRDH"/>
</dbReference>
<evidence type="ECO:0000313" key="4">
    <source>
        <dbReference type="EMBL" id="BEI88142.1"/>
    </source>
</evidence>
<dbReference type="RefSeq" id="XP_060453408.1">
    <property type="nucleotide sequence ID" value="XM_060604165.1"/>
</dbReference>
<keyword evidence="5" id="KW-1185">Reference proteome</keyword>
<name>A0AA48I8I4_9TREE</name>
<dbReference type="PROSITE" id="PS00061">
    <property type="entry name" value="ADH_SHORT"/>
    <property type="match status" value="1"/>
</dbReference>
<dbReference type="SUPFAM" id="SSF51735">
    <property type="entry name" value="NAD(P)-binding Rossmann-fold domains"/>
    <property type="match status" value="1"/>
</dbReference>
<comment type="similarity">
    <text evidence="1">Belongs to the short-chain dehydrogenases/reductases (SDR) family.</text>
</comment>
<gene>
    <name evidence="4" type="ORF">CcaverHIS019_0108600</name>
</gene>
<evidence type="ECO:0000256" key="3">
    <source>
        <dbReference type="ARBA" id="ARBA00023002"/>
    </source>
</evidence>
<evidence type="ECO:0000313" key="5">
    <source>
        <dbReference type="Proteomes" id="UP001233271"/>
    </source>
</evidence>
<sequence>MTNTGSMNGVGLVTGAASGIGKATVQALLEAGVRRVLMADVNDEALLKTRADLHQTYPDAEFELFTVDVTNEDMVKAMVTRAVEKFGRIDYCLNSAGVGSAGGKIGDTTLEAYNYTVNINQTGTFLCLKYELAQMDKQEPLHPGRRGQRGAIVNIASILGFKGLATAVPYCTSKHAVIGMTKVAAIDYTGRQIRVNAIAPGWIETAMTAPPGIHALVEMETRPESCPLARPGQPDEIADVIVFMMSEKASYVNGTTWQAEGGLLA</sequence>
<dbReference type="GO" id="GO:0016491">
    <property type="term" value="F:oxidoreductase activity"/>
    <property type="evidence" value="ECO:0007669"/>
    <property type="project" value="UniProtKB-KW"/>
</dbReference>
<dbReference type="Pfam" id="PF13561">
    <property type="entry name" value="adh_short_C2"/>
    <property type="match status" value="1"/>
</dbReference>
<dbReference type="InterPro" id="IPR036291">
    <property type="entry name" value="NAD(P)-bd_dom_sf"/>
</dbReference>
<dbReference type="Proteomes" id="UP001233271">
    <property type="component" value="Chromosome 1"/>
</dbReference>
<dbReference type="AlphaFoldDB" id="A0AA48I8I4"/>
<dbReference type="GeneID" id="85492013"/>
<dbReference type="EMBL" id="AP028212">
    <property type="protein sequence ID" value="BEI88142.1"/>
    <property type="molecule type" value="Genomic_DNA"/>
</dbReference>
<evidence type="ECO:0008006" key="6">
    <source>
        <dbReference type="Google" id="ProtNLM"/>
    </source>
</evidence>
<dbReference type="CDD" id="cd05233">
    <property type="entry name" value="SDR_c"/>
    <property type="match status" value="1"/>
</dbReference>
<dbReference type="PRINTS" id="PR00080">
    <property type="entry name" value="SDRFAMILY"/>
</dbReference>
<dbReference type="InterPro" id="IPR020904">
    <property type="entry name" value="Sc_DH/Rdtase_CS"/>
</dbReference>
<dbReference type="FunFam" id="3.40.50.720:FF:000084">
    <property type="entry name" value="Short-chain dehydrogenase reductase"/>
    <property type="match status" value="1"/>
</dbReference>
<reference evidence="4" key="1">
    <citation type="journal article" date="2023" name="BMC Genomics">
        <title>Chromosome-level genome assemblies of Cutaneotrichosporon spp. (Trichosporonales, Basidiomycota) reveal imbalanced evolution between nucleotide sequences and chromosome synteny.</title>
        <authorList>
            <person name="Kobayashi Y."/>
            <person name="Kayamori A."/>
            <person name="Aoki K."/>
            <person name="Shiwa Y."/>
            <person name="Matsutani M."/>
            <person name="Fujita N."/>
            <person name="Sugita T."/>
            <person name="Iwasaki W."/>
            <person name="Tanaka N."/>
            <person name="Takashima M."/>
        </authorList>
    </citation>
    <scope>NUCLEOTIDE SEQUENCE</scope>
    <source>
        <strain evidence="4">HIS019</strain>
    </source>
</reference>
<dbReference type="Gene3D" id="3.40.50.720">
    <property type="entry name" value="NAD(P)-binding Rossmann-like Domain"/>
    <property type="match status" value="1"/>
</dbReference>
<dbReference type="InterPro" id="IPR002347">
    <property type="entry name" value="SDR_fam"/>
</dbReference>
<accession>A0AA48I8I4</accession>
<dbReference type="PANTHER" id="PTHR24321">
    <property type="entry name" value="DEHYDROGENASES, SHORT CHAIN"/>
    <property type="match status" value="1"/>
</dbReference>
<proteinExistence type="inferred from homology"/>
<evidence type="ECO:0000256" key="1">
    <source>
        <dbReference type="ARBA" id="ARBA00006484"/>
    </source>
</evidence>
<dbReference type="KEGG" id="ccac:CcaHIS019_0108600"/>
<keyword evidence="3" id="KW-0560">Oxidoreductase</keyword>